<dbReference type="CDD" id="cd06532">
    <property type="entry name" value="Glyco_transf_25"/>
    <property type="match status" value="1"/>
</dbReference>
<sequence>MKIYVISLPESDRRVAIAKQFEKNNTTFEFFDAVDGRRENIEQYDAARRIRMKAHGMTPGENGCFASHRKLWRKSIELNEPILILEDDVNITDEFWDELPSMESLALHFSYVRLGRGTPKKLFGMPWFILSGKTFTGLDRRLVKYMRGPSCTHAYVISPEASSRLLAHSVHWWWPVDDYMDYDFIHGVNNIGVEPPLVLQTDIPSVIGYAERKKGKRSTIARIRKEVYRFIYGLRSLMYNARFVVTQILKRRGLNEFRL</sequence>
<organism evidence="2 3">
    <name type="scientific">Aeromonas jandaei</name>
    <dbReference type="NCBI Taxonomy" id="650"/>
    <lineage>
        <taxon>Bacteria</taxon>
        <taxon>Pseudomonadati</taxon>
        <taxon>Pseudomonadota</taxon>
        <taxon>Gammaproteobacteria</taxon>
        <taxon>Aeromonadales</taxon>
        <taxon>Aeromonadaceae</taxon>
        <taxon>Aeromonas</taxon>
    </lineage>
</organism>
<proteinExistence type="predicted"/>
<dbReference type="Proteomes" id="UP000679312">
    <property type="component" value="Chromosome"/>
</dbReference>
<gene>
    <name evidence="2" type="ORF">HQ399_00670</name>
</gene>
<dbReference type="EMBL" id="CP053881">
    <property type="protein sequence ID" value="QWL60856.1"/>
    <property type="molecule type" value="Genomic_DNA"/>
</dbReference>
<dbReference type="RefSeq" id="WP_215802434.1">
    <property type="nucleotide sequence ID" value="NZ_CP053881.1"/>
</dbReference>
<dbReference type="InterPro" id="IPR002654">
    <property type="entry name" value="Glyco_trans_25"/>
</dbReference>
<protein>
    <submittedName>
        <fullName evidence="2">Glycosyltransferase family 25 protein</fullName>
    </submittedName>
</protein>
<dbReference type="AlphaFoldDB" id="A0ABD7EIC7"/>
<evidence type="ECO:0000313" key="3">
    <source>
        <dbReference type="Proteomes" id="UP000679312"/>
    </source>
</evidence>
<reference evidence="2 3" key="1">
    <citation type="journal article" date="2021" name="Front. Microbiol.">
        <title>Prevalence and Genetic Analysis of Chromosomal mcr-3/7 in Aeromonas From U.S. Animal-Derived Samples.</title>
        <authorList>
            <person name="Wang Y."/>
            <person name="Hou N."/>
            <person name="Rasooly R."/>
            <person name="Gu Y."/>
            <person name="He X."/>
        </authorList>
    </citation>
    <scope>NUCLEOTIDE SEQUENCE [LARGE SCALE GENOMIC DNA]</scope>
    <source>
        <strain evidence="2 3">4608</strain>
    </source>
</reference>
<feature type="domain" description="Glycosyl transferase family 25" evidence="1">
    <location>
        <begin position="2"/>
        <end position="180"/>
    </location>
</feature>
<evidence type="ECO:0000313" key="2">
    <source>
        <dbReference type="EMBL" id="QWL60856.1"/>
    </source>
</evidence>
<name>A0ABD7EIC7_AERJA</name>
<dbReference type="Pfam" id="PF01755">
    <property type="entry name" value="Glyco_transf_25"/>
    <property type="match status" value="1"/>
</dbReference>
<accession>A0ABD7EIC7</accession>
<evidence type="ECO:0000259" key="1">
    <source>
        <dbReference type="Pfam" id="PF01755"/>
    </source>
</evidence>